<evidence type="ECO:0000313" key="1">
    <source>
        <dbReference type="EMBL" id="QQK07666.1"/>
    </source>
</evidence>
<gene>
    <name evidence="1" type="ORF">JFY71_10300</name>
</gene>
<name>A0AC61MTE5_9FIRM</name>
<accession>A0AC61MTE5</accession>
<dbReference type="EMBL" id="CP066744">
    <property type="protein sequence ID" value="QQK07666.1"/>
    <property type="molecule type" value="Genomic_DNA"/>
</dbReference>
<keyword evidence="2" id="KW-1185">Reference proteome</keyword>
<organism evidence="1 2">
    <name type="scientific">Miniphocaeibacter halophilus</name>
    <dbReference type="NCBI Taxonomy" id="2931922"/>
    <lineage>
        <taxon>Bacteria</taxon>
        <taxon>Bacillati</taxon>
        <taxon>Bacillota</taxon>
        <taxon>Tissierellia</taxon>
        <taxon>Tissierellales</taxon>
        <taxon>Peptoniphilaceae</taxon>
        <taxon>Miniphocaeibacter</taxon>
    </lineage>
</organism>
<proteinExistence type="predicted"/>
<reference evidence="1 2" key="1">
    <citation type="journal article" date="2022" name="Int. J. Syst. Evol. Microbiol.">
        <title>Miniphocaeibacter halophilus sp. nov., an ammonium-tolerant acetate-producing bacterium isolated from a biogas system.</title>
        <authorList>
            <person name="Schnurer A."/>
            <person name="Singh A."/>
            <person name="Bi S."/>
            <person name="Qiao W."/>
            <person name="Westerholm M."/>
        </authorList>
    </citation>
    <scope>NUCLEOTIDE SEQUENCE [LARGE SCALE GENOMIC DNA]</scope>
    <source>
        <strain evidence="1 2">AMB_01</strain>
    </source>
</reference>
<dbReference type="Proteomes" id="UP000595814">
    <property type="component" value="Chromosome"/>
</dbReference>
<evidence type="ECO:0000313" key="2">
    <source>
        <dbReference type="Proteomes" id="UP000595814"/>
    </source>
</evidence>
<protein>
    <submittedName>
        <fullName evidence="1">Helix-hairpin-helix domain-containing protein</fullName>
    </submittedName>
</protein>
<sequence>MKNINKDKIIIGFLVIIFAIYGFISSKKNSKVDFKEIKNDNIVMTDTTSKAEGIFVHVDGEVFNPGLYEFTNKDRVNDAISKAGGITDNADLKNINLAQKLEDEMKIFIPTKNTNENQVENNYKEKTEFQLININSASREELMLLPGIGETRADAILKYREENSFKKIEDLMNISGIGEKIFEGLKDLISVY</sequence>